<name>A0A6A0BB26_9LACT</name>
<dbReference type="EMBL" id="BLLI01000028">
    <property type="protein sequence ID" value="GFH42552.1"/>
    <property type="molecule type" value="Genomic_DNA"/>
</dbReference>
<keyword evidence="1" id="KW-0472">Membrane</keyword>
<accession>A0A6A0BB26</accession>
<protein>
    <submittedName>
        <fullName evidence="2">Uncharacterized protein</fullName>
    </submittedName>
</protein>
<evidence type="ECO:0000313" key="3">
    <source>
        <dbReference type="Proteomes" id="UP000480303"/>
    </source>
</evidence>
<dbReference type="Proteomes" id="UP000480303">
    <property type="component" value="Unassembled WGS sequence"/>
</dbReference>
<dbReference type="AlphaFoldDB" id="A0A6A0BB26"/>
<evidence type="ECO:0000256" key="1">
    <source>
        <dbReference type="SAM" id="Phobius"/>
    </source>
</evidence>
<evidence type="ECO:0000313" key="2">
    <source>
        <dbReference type="EMBL" id="GFH42552.1"/>
    </source>
</evidence>
<keyword evidence="1" id="KW-1133">Transmembrane helix</keyword>
<keyword evidence="3" id="KW-1185">Reference proteome</keyword>
<dbReference type="RefSeq" id="WP_172208684.1">
    <property type="nucleotide sequence ID" value="NZ_BLLI01000028.1"/>
</dbReference>
<keyword evidence="1" id="KW-0812">Transmembrane</keyword>
<gene>
    <name evidence="2" type="ORF">Hs30E_11030</name>
</gene>
<feature type="transmembrane region" description="Helical" evidence="1">
    <location>
        <begin position="112"/>
        <end position="133"/>
    </location>
</feature>
<organism evidence="2 3">
    <name type="scientific">Pseudolactococcus hodotermopsidis</name>
    <dbReference type="NCBI Taxonomy" id="2709157"/>
    <lineage>
        <taxon>Bacteria</taxon>
        <taxon>Bacillati</taxon>
        <taxon>Bacillota</taxon>
        <taxon>Bacilli</taxon>
        <taxon>Lactobacillales</taxon>
        <taxon>Streptococcaceae</taxon>
        <taxon>Pseudolactococcus</taxon>
    </lineage>
</organism>
<comment type="caution">
    <text evidence="2">The sequence shown here is derived from an EMBL/GenBank/DDBJ whole genome shotgun (WGS) entry which is preliminary data.</text>
</comment>
<proteinExistence type="predicted"/>
<sequence>MNNEIPKVIKAASLPNNLLMLDFDNGERRYLSSHYLTQYVNAFGGDSAVTAGTKRTLLVSPTISFFGNAFKITSDGMLIVNDKDTYTSEELWKNSSVHISGIRRTSLDAGHWVRNLMIALGIILFFVVLVLLFPE</sequence>
<reference evidence="2 3" key="1">
    <citation type="submission" date="2020-02" db="EMBL/GenBank/DDBJ databases">
        <title>Draft genome sequence of Lactococcus sp. Hs30E4-3.</title>
        <authorList>
            <person name="Noda S."/>
            <person name="Yuki M."/>
            <person name="Ohkuma M."/>
        </authorList>
    </citation>
    <scope>NUCLEOTIDE SEQUENCE [LARGE SCALE GENOMIC DNA]</scope>
    <source>
        <strain evidence="2 3">Hs30E4-3</strain>
    </source>
</reference>